<dbReference type="AlphaFoldDB" id="A0A562RJY9"/>
<reference evidence="1 2" key="1">
    <citation type="journal article" date="2015" name="Stand. Genomic Sci.">
        <title>Genomic Encyclopedia of Bacterial and Archaeal Type Strains, Phase III: the genomes of soil and plant-associated and newly described type strains.</title>
        <authorList>
            <person name="Whitman W.B."/>
            <person name="Woyke T."/>
            <person name="Klenk H.P."/>
            <person name="Zhou Y."/>
            <person name="Lilburn T.G."/>
            <person name="Beck B.J."/>
            <person name="De Vos P."/>
            <person name="Vandamme P."/>
            <person name="Eisen J.A."/>
            <person name="Garrity G."/>
            <person name="Hugenholtz P."/>
            <person name="Kyrpides N.C."/>
        </authorList>
    </citation>
    <scope>NUCLEOTIDE SEQUENCE [LARGE SCALE GENOMIC DNA]</scope>
    <source>
        <strain evidence="1 2">CGMCC 1.10822</strain>
    </source>
</reference>
<proteinExistence type="predicted"/>
<keyword evidence="2" id="KW-1185">Reference proteome</keyword>
<dbReference type="Proteomes" id="UP000318431">
    <property type="component" value="Unassembled WGS sequence"/>
</dbReference>
<name>A0A562RJY9_9BURK</name>
<comment type="caution">
    <text evidence="1">The sequence shown here is derived from an EMBL/GenBank/DDBJ whole genome shotgun (WGS) entry which is preliminary data.</text>
</comment>
<evidence type="ECO:0000313" key="2">
    <source>
        <dbReference type="Proteomes" id="UP000318431"/>
    </source>
</evidence>
<gene>
    <name evidence="1" type="ORF">IP91_00309</name>
</gene>
<sequence length="191" mass="21204">MGLFKKIAALLGESKPIDELIRAYPASALEAAPSLAVFPPKLFLGDQDVHAYRTEFMVNLEDATRVATAISSEFDSVSDRAFQEGSANNGSKAVHFSLRPEFGGAVATIVTNSGALLGKIDGLDLHPSPPWIVFPEIEPETVGSLQGSIEYWWDWFFLPYWLAATTQERLRYLDQYNASPQWREFVTLHAP</sequence>
<dbReference type="EMBL" id="VLLB01000001">
    <property type="protein sequence ID" value="TWI69243.1"/>
    <property type="molecule type" value="Genomic_DNA"/>
</dbReference>
<protein>
    <submittedName>
        <fullName evidence="1">Uncharacterized protein</fullName>
    </submittedName>
</protein>
<dbReference type="RefSeq" id="WP_145647010.1">
    <property type="nucleotide sequence ID" value="NZ_VLLB01000001.1"/>
</dbReference>
<accession>A0A562RJY9</accession>
<organism evidence="1 2">
    <name type="scientific">Pseudoduganella lurida</name>
    <dbReference type="NCBI Taxonomy" id="1036180"/>
    <lineage>
        <taxon>Bacteria</taxon>
        <taxon>Pseudomonadati</taxon>
        <taxon>Pseudomonadota</taxon>
        <taxon>Betaproteobacteria</taxon>
        <taxon>Burkholderiales</taxon>
        <taxon>Oxalobacteraceae</taxon>
        <taxon>Telluria group</taxon>
        <taxon>Pseudoduganella</taxon>
    </lineage>
</organism>
<evidence type="ECO:0000313" key="1">
    <source>
        <dbReference type="EMBL" id="TWI69243.1"/>
    </source>
</evidence>
<dbReference type="OrthoDB" id="6928755at2"/>